<name>A0A087UVV7_STEMI</name>
<dbReference type="GO" id="GO:0034088">
    <property type="term" value="P:maintenance of mitotic sister chromatid cohesion"/>
    <property type="evidence" value="ECO:0007669"/>
    <property type="project" value="TreeGrafter"/>
</dbReference>
<dbReference type="GO" id="GO:0000775">
    <property type="term" value="C:chromosome, centromeric region"/>
    <property type="evidence" value="ECO:0007669"/>
    <property type="project" value="TreeGrafter"/>
</dbReference>
<keyword evidence="5" id="KW-1185">Reference proteome</keyword>
<accession>A0A087UVV7</accession>
<evidence type="ECO:0000313" key="4">
    <source>
        <dbReference type="EMBL" id="KFM81496.1"/>
    </source>
</evidence>
<feature type="non-terminal residue" evidence="4">
    <location>
        <position position="386"/>
    </location>
</feature>
<reference evidence="4 5" key="1">
    <citation type="submission" date="2013-11" db="EMBL/GenBank/DDBJ databases">
        <title>Genome sequencing of Stegodyphus mimosarum.</title>
        <authorList>
            <person name="Bechsgaard J."/>
        </authorList>
    </citation>
    <scope>NUCLEOTIDE SEQUENCE [LARGE SCALE GENOMIC DNA]</scope>
</reference>
<dbReference type="GO" id="GO:0000785">
    <property type="term" value="C:chromatin"/>
    <property type="evidence" value="ECO:0007669"/>
    <property type="project" value="TreeGrafter"/>
</dbReference>
<evidence type="ECO:0000256" key="3">
    <source>
        <dbReference type="ARBA" id="ARBA00022705"/>
    </source>
</evidence>
<protein>
    <recommendedName>
        <fullName evidence="2">Sister chromatid cohesion protein DCC1</fullName>
    </recommendedName>
</protein>
<dbReference type="STRING" id="407821.A0A087UVV7"/>
<dbReference type="PANTHER" id="PTHR13395:SF6">
    <property type="entry name" value="SISTER CHROMATID COHESION PROTEIN DCC1"/>
    <property type="match status" value="1"/>
</dbReference>
<dbReference type="Pfam" id="PF09724">
    <property type="entry name" value="Dcc1"/>
    <property type="match status" value="1"/>
</dbReference>
<dbReference type="EMBL" id="KK121901">
    <property type="protein sequence ID" value="KFM81496.1"/>
    <property type="molecule type" value="Genomic_DNA"/>
</dbReference>
<sequence>MAGNEDLLYAKEKIELAGLDSAEVFPVYQSLTLCNDQDDIVLLELNPELKEQVTGKKVLTIRGDLEDTAVICTENQTFEIKEVETSNSLLLMPELILPEKCQDKEEKVVEQNISGVFHNYYEVRPFKPNFRKLRIMLERNAYRGKEYEEENLYDKVTVESLLDIVQASEGELKAALVEMPTCIIDGSIRILDFDYKFSVFSSIMDIIESKSLPVNKIPKESVLDALDDSEPKEIYDQCFSWFTQETGDMDESGKKLYALDETSVCKLYAEVLLRSVGKFHLDDFLKSWQRSVPEGMKCDLRQLRGIALADRISTPEVIFYFPSYDLPENIKERFEKLFKIKEKWAYEEIYPYLEDLASAKNDVKSLLIKYTRESTKDGKKFYSSKW</sequence>
<dbReference type="PANTHER" id="PTHR13395">
    <property type="entry name" value="SISTER CHROMATID COHESION PROTEIN DCC1-RELATED"/>
    <property type="match status" value="1"/>
</dbReference>
<keyword evidence="3" id="KW-0235">DNA replication</keyword>
<proteinExistence type="inferred from homology"/>
<dbReference type="OMA" id="DSESWPF"/>
<gene>
    <name evidence="4" type="ORF">X975_14154</name>
</gene>
<evidence type="ECO:0000256" key="1">
    <source>
        <dbReference type="ARBA" id="ARBA00007017"/>
    </source>
</evidence>
<dbReference type="AlphaFoldDB" id="A0A087UVV7"/>
<dbReference type="GO" id="GO:0006260">
    <property type="term" value="P:DNA replication"/>
    <property type="evidence" value="ECO:0007669"/>
    <property type="project" value="UniProtKB-KW"/>
</dbReference>
<evidence type="ECO:0000313" key="5">
    <source>
        <dbReference type="Proteomes" id="UP000054359"/>
    </source>
</evidence>
<dbReference type="InterPro" id="IPR019128">
    <property type="entry name" value="Dcc1"/>
</dbReference>
<dbReference type="Proteomes" id="UP000054359">
    <property type="component" value="Unassembled WGS sequence"/>
</dbReference>
<dbReference type="OrthoDB" id="5199543at2759"/>
<dbReference type="GO" id="GO:0031390">
    <property type="term" value="C:Ctf18 RFC-like complex"/>
    <property type="evidence" value="ECO:0007669"/>
    <property type="project" value="InterPro"/>
</dbReference>
<comment type="similarity">
    <text evidence="1">Belongs to the DCC1 family.</text>
</comment>
<evidence type="ECO:0000256" key="2">
    <source>
        <dbReference type="ARBA" id="ARBA00017682"/>
    </source>
</evidence>
<organism evidence="4 5">
    <name type="scientific">Stegodyphus mimosarum</name>
    <name type="common">African social velvet spider</name>
    <dbReference type="NCBI Taxonomy" id="407821"/>
    <lineage>
        <taxon>Eukaryota</taxon>
        <taxon>Metazoa</taxon>
        <taxon>Ecdysozoa</taxon>
        <taxon>Arthropoda</taxon>
        <taxon>Chelicerata</taxon>
        <taxon>Arachnida</taxon>
        <taxon>Araneae</taxon>
        <taxon>Araneomorphae</taxon>
        <taxon>Entelegynae</taxon>
        <taxon>Eresoidea</taxon>
        <taxon>Eresidae</taxon>
        <taxon>Stegodyphus</taxon>
    </lineage>
</organism>